<reference evidence="2 3" key="1">
    <citation type="journal article" date="2016" name="Nat. Commun.">
        <title>Thousands of microbial genomes shed light on interconnected biogeochemical processes in an aquifer system.</title>
        <authorList>
            <person name="Anantharaman K."/>
            <person name="Brown C.T."/>
            <person name="Hug L.A."/>
            <person name="Sharon I."/>
            <person name="Castelle C.J."/>
            <person name="Probst A.J."/>
            <person name="Thomas B.C."/>
            <person name="Singh A."/>
            <person name="Wilkins M.J."/>
            <person name="Karaoz U."/>
            <person name="Brodie E.L."/>
            <person name="Williams K.H."/>
            <person name="Hubbard S.S."/>
            <person name="Banfield J.F."/>
        </authorList>
    </citation>
    <scope>NUCLEOTIDE SEQUENCE [LARGE SCALE GENOMIC DNA]</scope>
</reference>
<organism evidence="2 3">
    <name type="scientific">Candidatus Adlerbacteria bacterium RIFCSPLOWO2_01_FULL_51_16</name>
    <dbReference type="NCBI Taxonomy" id="1797243"/>
    <lineage>
        <taxon>Bacteria</taxon>
        <taxon>Candidatus Adleribacteriota</taxon>
    </lineage>
</organism>
<evidence type="ECO:0000313" key="2">
    <source>
        <dbReference type="EMBL" id="OGC81163.1"/>
    </source>
</evidence>
<evidence type="ECO:0000259" key="1">
    <source>
        <dbReference type="Pfam" id="PF18899"/>
    </source>
</evidence>
<accession>A0A1F4XJ67</accession>
<dbReference type="Gene3D" id="3.40.1350.10">
    <property type="match status" value="1"/>
</dbReference>
<dbReference type="STRING" id="1797243.A2943_00740"/>
<feature type="domain" description="DUF5655" evidence="1">
    <location>
        <begin position="182"/>
        <end position="291"/>
    </location>
</feature>
<comment type="caution">
    <text evidence="2">The sequence shown here is derived from an EMBL/GenBank/DDBJ whole genome shotgun (WGS) entry which is preliminary data.</text>
</comment>
<evidence type="ECO:0000313" key="3">
    <source>
        <dbReference type="Proteomes" id="UP000176185"/>
    </source>
</evidence>
<dbReference type="GO" id="GO:0003676">
    <property type="term" value="F:nucleic acid binding"/>
    <property type="evidence" value="ECO:0007669"/>
    <property type="project" value="InterPro"/>
</dbReference>
<proteinExistence type="predicted"/>
<gene>
    <name evidence="2" type="ORF">A2943_00740</name>
</gene>
<protein>
    <recommendedName>
        <fullName evidence="1">DUF5655 domain-containing protein</fullName>
    </recommendedName>
</protein>
<name>A0A1F4XJ67_9BACT</name>
<dbReference type="Pfam" id="PF18899">
    <property type="entry name" value="DUF5655"/>
    <property type="match status" value="1"/>
</dbReference>
<dbReference type="EMBL" id="MEWX01000003">
    <property type="protein sequence ID" value="OGC81163.1"/>
    <property type="molecule type" value="Genomic_DNA"/>
</dbReference>
<dbReference type="Proteomes" id="UP000176185">
    <property type="component" value="Unassembled WGS sequence"/>
</dbReference>
<dbReference type="InterPro" id="IPR011856">
    <property type="entry name" value="tRNA_endonuc-like_dom_sf"/>
</dbReference>
<dbReference type="AlphaFoldDB" id="A0A1F4XJ67"/>
<sequence>MALFQIKSKKAHQVPVDLRQFKDEAALRDFFAENLESLLGLRFLGNEYKTKDGRIDTLAIDETGTPVIIEYKWGEKDNILSQGLFYIDWLKENKRLFDLLVADKLGKESKVIWDSPRLILIAQGFDRYTLSAARQVKNSVELIKYTPYSSDILFLETMYSSETVKPVAETTKRKEEGAYNVDYHLSNVNDDVKAIFYALQEEIKKWANVEEKADQKVGITYRTTKSFVRFEFGKSYIDVLVRDSRYDHKIDPKGMIKDISSFEWGYKGRIKLKSKDDVSYVLDLIRQSYESTL</sequence>
<dbReference type="InterPro" id="IPR043714">
    <property type="entry name" value="DUF5655"/>
</dbReference>